<keyword evidence="2" id="KW-0012">Acyltransferase</keyword>
<keyword evidence="2" id="KW-0378">Hydrolase</keyword>
<accession>A0A6J4UZC2</accession>
<dbReference type="AlphaFoldDB" id="A0A6J4UZC2"/>
<feature type="region of interest" description="Disordered" evidence="1">
    <location>
        <begin position="1"/>
        <end position="24"/>
    </location>
</feature>
<dbReference type="PRINTS" id="PR01210">
    <property type="entry name" value="GGTRANSPTASE"/>
</dbReference>
<evidence type="ECO:0000256" key="1">
    <source>
        <dbReference type="SAM" id="MobiDB-lite"/>
    </source>
</evidence>
<dbReference type="GO" id="GO:0103068">
    <property type="term" value="F:leukotriene C4 gamma-glutamyl transferase activity"/>
    <property type="evidence" value="ECO:0007669"/>
    <property type="project" value="UniProtKB-EC"/>
</dbReference>
<evidence type="ECO:0000313" key="2">
    <source>
        <dbReference type="EMBL" id="CAA9560477.1"/>
    </source>
</evidence>
<dbReference type="EC" id="2.3.2.2" evidence="2"/>
<keyword evidence="2" id="KW-0808">Transferase</keyword>
<proteinExistence type="predicted"/>
<feature type="compositionally biased region" description="Low complexity" evidence="1">
    <location>
        <begin position="9"/>
        <end position="24"/>
    </location>
</feature>
<dbReference type="InterPro" id="IPR043138">
    <property type="entry name" value="GGT_lsub"/>
</dbReference>
<organism evidence="2">
    <name type="scientific">uncultured Thermomicrobiales bacterium</name>
    <dbReference type="NCBI Taxonomy" id="1645740"/>
    <lineage>
        <taxon>Bacteria</taxon>
        <taxon>Pseudomonadati</taxon>
        <taxon>Thermomicrobiota</taxon>
        <taxon>Thermomicrobia</taxon>
        <taxon>Thermomicrobiales</taxon>
        <taxon>environmental samples</taxon>
    </lineage>
</organism>
<dbReference type="InterPro" id="IPR052896">
    <property type="entry name" value="GGT-like_enzyme"/>
</dbReference>
<name>A0A6J4UZC2_9BACT</name>
<dbReference type="SUPFAM" id="SSF56235">
    <property type="entry name" value="N-terminal nucleophile aminohydrolases (Ntn hydrolases)"/>
    <property type="match status" value="1"/>
</dbReference>
<reference evidence="2" key="1">
    <citation type="submission" date="2020-02" db="EMBL/GenBank/DDBJ databases">
        <authorList>
            <person name="Meier V. D."/>
        </authorList>
    </citation>
    <scope>NUCLEOTIDE SEQUENCE</scope>
    <source>
        <strain evidence="2">AVDCRST_MAG88</strain>
    </source>
</reference>
<dbReference type="InterPro" id="IPR029055">
    <property type="entry name" value="Ntn_hydrolases_N"/>
</dbReference>
<gene>
    <name evidence="2" type="ORF">AVDCRST_MAG88-1463</name>
</gene>
<dbReference type="PANTHER" id="PTHR43881:SF1">
    <property type="entry name" value="GAMMA-GLUTAMYLTRANSPEPTIDASE (AFU_ORTHOLOGUE AFUA_4G13580)"/>
    <property type="match status" value="1"/>
</dbReference>
<dbReference type="EC" id="3.4.19.13" evidence="2"/>
<dbReference type="Gene3D" id="3.60.20.40">
    <property type="match status" value="1"/>
</dbReference>
<dbReference type="EMBL" id="CADCWM010000455">
    <property type="protein sequence ID" value="CAA9560477.1"/>
    <property type="molecule type" value="Genomic_DNA"/>
</dbReference>
<dbReference type="Pfam" id="PF01019">
    <property type="entry name" value="G_glu_transpept"/>
    <property type="match status" value="1"/>
</dbReference>
<dbReference type="Gene3D" id="1.10.246.130">
    <property type="match status" value="1"/>
</dbReference>
<dbReference type="InterPro" id="IPR043137">
    <property type="entry name" value="GGT_ssub_C"/>
</dbReference>
<dbReference type="GO" id="GO:0036374">
    <property type="term" value="F:glutathione hydrolase activity"/>
    <property type="evidence" value="ECO:0007669"/>
    <property type="project" value="UniProtKB-EC"/>
</dbReference>
<protein>
    <submittedName>
        <fullName evidence="2">Gamma-glutamyltranspeptidase @ Glutathione hydrolase</fullName>
        <ecNumber evidence="2">2.3.2.2</ecNumber>
        <ecNumber evidence="2">3.4.19.13</ecNumber>
    </submittedName>
</protein>
<sequence>MATANEQIAATDGQAGRAATAAAEPPRDALMAGRGMVASAHPFATGAGVAMLRDGGNAVDAAVAAAAVLTMVEPRNGHLGGDTFLQISLAQGGGVVAINGSGAAPAAATLERYQRGGGIPEHGLLSSVVPGTVSAWALALDRYGTRSLADALAIAIDYAEQGVPVTPRLHRMLSLDAPVYRRYADSARVFLPGGQPPAVGATFRQPGLAASLRRIADGGRDEFYRGALAGELVAASERYDGLFTRADFAAHETEVAEPIAVTYRGYTVYEQPPPSQGLIVSLALNILQEFDLPSMEPSSVEVTHLLLEALKLAFQDRLRWLGDPRCGEIPLARLLSRDHAREQAARIDRRRAAPLALPRPVQPDTTSLCAADAAGNMVTYIHSLFSGAGVVLGDTGVLMNSRLRGFNLQPGHPNRLAPGKRPAHTLNTYVVHRDGEPLLVGNTPGAHWQVQTNLQILTNVLDFAMDLPQAIAAPRFTLGDQLEVGNPAVKLESRAEERIGAGLRALGHQVEAIGPWASGGAVQLIARDPRNGLYRGATEVRHPGCLVLGF</sequence>
<dbReference type="PANTHER" id="PTHR43881">
    <property type="entry name" value="GAMMA-GLUTAMYLTRANSPEPTIDASE (AFU_ORTHOLOGUE AFUA_4G13580)"/>
    <property type="match status" value="1"/>
</dbReference>